<keyword evidence="1" id="KW-1185">Reference proteome</keyword>
<evidence type="ECO:0000313" key="2">
    <source>
        <dbReference type="RefSeq" id="XP_030980231.1"/>
    </source>
</evidence>
<reference evidence="2" key="3">
    <citation type="submission" date="2025-08" db="UniProtKB">
        <authorList>
            <consortium name="RefSeq"/>
        </authorList>
    </citation>
    <scope>IDENTIFICATION</scope>
    <source>
        <strain evidence="2">NI907</strain>
    </source>
</reference>
<evidence type="ECO:0000313" key="1">
    <source>
        <dbReference type="Proteomes" id="UP000515153"/>
    </source>
</evidence>
<accession>A0A6P8AZ43</accession>
<protein>
    <recommendedName>
        <fullName evidence="3">Histidine-specific methyltransferase SAM-dependent domain-containing protein</fullName>
    </recommendedName>
</protein>
<name>A0A6P8AZ43_PYRGI</name>
<reference evidence="1 2" key="1">
    <citation type="journal article" date="2019" name="Mol. Biol. Evol.">
        <title>Blast fungal genomes show frequent chromosomal changes, gene gains and losses, and effector gene turnover.</title>
        <authorList>
            <person name="Gomez Luciano L.B."/>
            <person name="Jason Tsai I."/>
            <person name="Chuma I."/>
            <person name="Tosa Y."/>
            <person name="Chen Y.H."/>
            <person name="Li J.Y."/>
            <person name="Li M.Y."/>
            <person name="Jade Lu M.Y."/>
            <person name="Nakayashiki H."/>
            <person name="Li W.H."/>
        </authorList>
    </citation>
    <scope>NUCLEOTIDE SEQUENCE [LARGE SCALE GENOMIC DNA]</scope>
    <source>
        <strain evidence="1 2">NI907</strain>
    </source>
</reference>
<reference evidence="2" key="2">
    <citation type="submission" date="2019-10" db="EMBL/GenBank/DDBJ databases">
        <authorList>
            <consortium name="NCBI Genome Project"/>
        </authorList>
    </citation>
    <scope>NUCLEOTIDE SEQUENCE</scope>
    <source>
        <strain evidence="2">NI907</strain>
    </source>
</reference>
<dbReference type="Proteomes" id="UP000515153">
    <property type="component" value="Chromosome VII"/>
</dbReference>
<dbReference type="GeneID" id="41964958"/>
<proteinExistence type="predicted"/>
<evidence type="ECO:0008006" key="3">
    <source>
        <dbReference type="Google" id="ProtNLM"/>
    </source>
</evidence>
<dbReference type="KEGG" id="pgri:PgNI_10074"/>
<organism evidence="1 2">
    <name type="scientific">Pyricularia grisea</name>
    <name type="common">Crabgrass-specific blast fungus</name>
    <name type="synonym">Magnaporthe grisea</name>
    <dbReference type="NCBI Taxonomy" id="148305"/>
    <lineage>
        <taxon>Eukaryota</taxon>
        <taxon>Fungi</taxon>
        <taxon>Dikarya</taxon>
        <taxon>Ascomycota</taxon>
        <taxon>Pezizomycotina</taxon>
        <taxon>Sordariomycetes</taxon>
        <taxon>Sordariomycetidae</taxon>
        <taxon>Magnaporthales</taxon>
        <taxon>Pyriculariaceae</taxon>
        <taxon>Pyricularia</taxon>
    </lineage>
</organism>
<dbReference type="RefSeq" id="XP_030980231.1">
    <property type="nucleotide sequence ID" value="XM_031130050.1"/>
</dbReference>
<sequence>MAAVTQMPMFNELVAKSIMTETGIEAEDIIILDNSAKYDPDGVKTLTEDVLDEQEVLGAIFDTMANINRMALESPTLCSGPNGGASFHEALVAATDQIARLTAGRPIRYVELGPEPWKSSVILAQLLRPGSGVRLHQYIGLDINPESEQMMRTVLEPIIGAERFTYWVQDFYHASVEDYPPLPGSVVDEEDIVTVITNLGFQEGNDLPSRIRKMLASLTRPGDLVLSEMQIYNDLSGGDKADIIRGFYLHPEMRRFSALVGQKFDKSWRFHAMPRTPDIESPLSDVSSEEEQILSSQETEMAPKYLYNLVPLNTEVGTVNVATTLVSVRIGGADKYVLTNSCLKFTGDQFVKAREATGTFVVREIEETGDGSVVFQIASRV</sequence>
<gene>
    <name evidence="2" type="ORF">PgNI_10074</name>
</gene>
<dbReference type="AlphaFoldDB" id="A0A6P8AZ43"/>
<dbReference type="OrthoDB" id="2838793at2759"/>